<evidence type="ECO:0000313" key="2">
    <source>
        <dbReference type="EMBL" id="MBY5957368.1"/>
    </source>
</evidence>
<keyword evidence="1" id="KW-1133">Transmembrane helix</keyword>
<keyword evidence="3" id="KW-1185">Reference proteome</keyword>
<dbReference type="EMBL" id="JAHVHU010000004">
    <property type="protein sequence ID" value="MBY5957368.1"/>
    <property type="molecule type" value="Genomic_DNA"/>
</dbReference>
<name>A0A953HMQ8_9BACT</name>
<reference evidence="2" key="1">
    <citation type="submission" date="2021-06" db="EMBL/GenBank/DDBJ databases">
        <title>44 bacteria genomes isolated from Dapeng, Shenzhen.</title>
        <authorList>
            <person name="Zheng W."/>
            <person name="Yu S."/>
            <person name="Huang Y."/>
        </authorList>
    </citation>
    <scope>NUCLEOTIDE SEQUENCE</scope>
    <source>
        <strain evidence="2">DP5N28-2</strain>
    </source>
</reference>
<dbReference type="AlphaFoldDB" id="A0A953HMQ8"/>
<dbReference type="PANTHER" id="PTHR31303:SF1">
    <property type="entry name" value="CTP-DEPENDENT DIACYLGLYCEROL KINASE 1"/>
    <property type="match status" value="1"/>
</dbReference>
<evidence type="ECO:0000256" key="1">
    <source>
        <dbReference type="SAM" id="Phobius"/>
    </source>
</evidence>
<evidence type="ECO:0000313" key="3">
    <source>
        <dbReference type="Proteomes" id="UP000753961"/>
    </source>
</evidence>
<feature type="transmembrane region" description="Helical" evidence="1">
    <location>
        <begin position="117"/>
        <end position="135"/>
    </location>
</feature>
<feature type="transmembrane region" description="Helical" evidence="1">
    <location>
        <begin position="6"/>
        <end position="24"/>
    </location>
</feature>
<dbReference type="RefSeq" id="WP_222578887.1">
    <property type="nucleotide sequence ID" value="NZ_JAHVHU010000004.1"/>
</dbReference>
<keyword evidence="1" id="KW-0472">Membrane</keyword>
<dbReference type="Proteomes" id="UP000753961">
    <property type="component" value="Unassembled WGS sequence"/>
</dbReference>
<dbReference type="InterPro" id="IPR037997">
    <property type="entry name" value="Dgk1-like"/>
</dbReference>
<protein>
    <recommendedName>
        <fullName evidence="4">Phytol kinase</fullName>
    </recommendedName>
</protein>
<feature type="transmembrane region" description="Helical" evidence="1">
    <location>
        <begin position="95"/>
        <end position="111"/>
    </location>
</feature>
<feature type="transmembrane region" description="Helical" evidence="1">
    <location>
        <begin position="59"/>
        <end position="75"/>
    </location>
</feature>
<organism evidence="2 3">
    <name type="scientific">Membranihabitans marinus</name>
    <dbReference type="NCBI Taxonomy" id="1227546"/>
    <lineage>
        <taxon>Bacteria</taxon>
        <taxon>Pseudomonadati</taxon>
        <taxon>Bacteroidota</taxon>
        <taxon>Saprospiria</taxon>
        <taxon>Saprospirales</taxon>
        <taxon>Saprospiraceae</taxon>
        <taxon>Membranihabitans</taxon>
    </lineage>
</organism>
<feature type="transmembrane region" description="Helical" evidence="1">
    <location>
        <begin position="156"/>
        <end position="178"/>
    </location>
</feature>
<evidence type="ECO:0008006" key="4">
    <source>
        <dbReference type="Google" id="ProtNLM"/>
    </source>
</evidence>
<gene>
    <name evidence="2" type="ORF">KUV50_04415</name>
</gene>
<dbReference type="PANTHER" id="PTHR31303">
    <property type="entry name" value="CTP-DEPENDENT DIACYLGLYCEROL KINASE 1"/>
    <property type="match status" value="1"/>
</dbReference>
<sequence>MDNVLLISLGYLFGISLLLIFNEVNYRWFKIKGEYSRKIAHVLATLATLPFPFLFSSHWYVFFLAALFFVVLWSSQRIRQLNSIHDIARNSYGSYLLPLAIYFTFLGYTFSGDPVMYILPITILAICDPVAALAGMSVKKYNRTLSLPGIPTKKTVVGSFAFLCASAILSLIILNWWSEWTLNKMVLMSINIAIVSTLAELLSWRGSDNLTIPLSVQLTVWILI</sequence>
<comment type="caution">
    <text evidence="2">The sequence shown here is derived from an EMBL/GenBank/DDBJ whole genome shotgun (WGS) entry which is preliminary data.</text>
</comment>
<accession>A0A953HMQ8</accession>
<keyword evidence="1" id="KW-0812">Transmembrane</keyword>
<proteinExistence type="predicted"/>
<dbReference type="GO" id="GO:0004143">
    <property type="term" value="F:ATP-dependent diacylglycerol kinase activity"/>
    <property type="evidence" value="ECO:0007669"/>
    <property type="project" value="InterPro"/>
</dbReference>